<dbReference type="CTD" id="55823"/>
<dbReference type="PROSITE" id="PS50089">
    <property type="entry name" value="ZF_RING_2"/>
    <property type="match status" value="1"/>
</dbReference>
<dbReference type="GO" id="GO:0048284">
    <property type="term" value="P:organelle fusion"/>
    <property type="evidence" value="ECO:0000318"/>
    <property type="project" value="GO_Central"/>
</dbReference>
<evidence type="ECO:0000256" key="8">
    <source>
        <dbReference type="ARBA" id="ARBA00023136"/>
    </source>
</evidence>
<evidence type="ECO:0000256" key="6">
    <source>
        <dbReference type="ARBA" id="ARBA00022833"/>
    </source>
</evidence>
<feature type="compositionally biased region" description="Pro residues" evidence="12">
    <location>
        <begin position="992"/>
        <end position="1017"/>
    </location>
</feature>
<accession>A0A7M7N6P0</accession>
<dbReference type="Pfam" id="PF23341">
    <property type="entry name" value="PEP5_VPS11_N"/>
    <property type="match status" value="1"/>
</dbReference>
<dbReference type="InterPro" id="IPR000547">
    <property type="entry name" value="Clathrin_H-chain/VPS_repeat"/>
</dbReference>
<evidence type="ECO:0000256" key="12">
    <source>
        <dbReference type="SAM" id="MobiDB-lite"/>
    </source>
</evidence>
<keyword evidence="15" id="KW-1185">Reference proteome</keyword>
<dbReference type="SUPFAM" id="SSF48371">
    <property type="entry name" value="ARM repeat"/>
    <property type="match status" value="1"/>
</dbReference>
<dbReference type="GO" id="GO:0005768">
    <property type="term" value="C:endosome"/>
    <property type="evidence" value="ECO:0000318"/>
    <property type="project" value="GO_Central"/>
</dbReference>
<proteinExistence type="inferred from homology"/>
<evidence type="ECO:0000256" key="3">
    <source>
        <dbReference type="ARBA" id="ARBA00022448"/>
    </source>
</evidence>
<feature type="coiled-coil region" evidence="11">
    <location>
        <begin position="771"/>
        <end position="805"/>
    </location>
</feature>
<evidence type="ECO:0000313" key="14">
    <source>
        <dbReference type="EnsemblMetazoa" id="XP_030830840"/>
    </source>
</evidence>
<dbReference type="Pfam" id="PF12451">
    <property type="entry name" value="VPS11_C"/>
    <property type="match status" value="1"/>
</dbReference>
<dbReference type="Pfam" id="PF23356">
    <property type="entry name" value="TPR_PEP5_VPS11"/>
    <property type="match status" value="1"/>
</dbReference>
<organism evidence="14 15">
    <name type="scientific">Strongylocentrotus purpuratus</name>
    <name type="common">Purple sea urchin</name>
    <dbReference type="NCBI Taxonomy" id="7668"/>
    <lineage>
        <taxon>Eukaryota</taxon>
        <taxon>Metazoa</taxon>
        <taxon>Echinodermata</taxon>
        <taxon>Eleutherozoa</taxon>
        <taxon>Echinozoa</taxon>
        <taxon>Echinoidea</taxon>
        <taxon>Euechinoidea</taxon>
        <taxon>Echinacea</taxon>
        <taxon>Camarodonta</taxon>
        <taxon>Echinidea</taxon>
        <taxon>Strongylocentrotidae</taxon>
        <taxon>Strongylocentrotus</taxon>
    </lineage>
</organism>
<dbReference type="KEGG" id="spu:594240"/>
<dbReference type="InterPro" id="IPR001841">
    <property type="entry name" value="Znf_RING"/>
</dbReference>
<evidence type="ECO:0000256" key="10">
    <source>
        <dbReference type="PROSITE-ProRule" id="PRU01006"/>
    </source>
</evidence>
<dbReference type="CDD" id="cd16688">
    <property type="entry name" value="RING-H2_Vps11"/>
    <property type="match status" value="1"/>
</dbReference>
<reference evidence="14" key="2">
    <citation type="submission" date="2021-01" db="UniProtKB">
        <authorList>
            <consortium name="EnsemblMetazoa"/>
        </authorList>
    </citation>
    <scope>IDENTIFICATION</scope>
</reference>
<evidence type="ECO:0000256" key="7">
    <source>
        <dbReference type="ARBA" id="ARBA00022927"/>
    </source>
</evidence>
<keyword evidence="8" id="KW-0472">Membrane</keyword>
<evidence type="ECO:0000256" key="1">
    <source>
        <dbReference type="ARBA" id="ARBA00004492"/>
    </source>
</evidence>
<keyword evidence="4" id="KW-0479">Metal-binding</keyword>
<dbReference type="OrthoDB" id="26184at2759"/>
<dbReference type="OMA" id="ENENECP"/>
<keyword evidence="7" id="KW-0653">Protein transport</keyword>
<protein>
    <recommendedName>
        <fullName evidence="13">RING-type domain-containing protein</fullName>
    </recommendedName>
</protein>
<dbReference type="GO" id="GO:0007033">
    <property type="term" value="P:vacuole organization"/>
    <property type="evidence" value="ECO:0000318"/>
    <property type="project" value="GO_Central"/>
</dbReference>
<dbReference type="Proteomes" id="UP000007110">
    <property type="component" value="Unassembled WGS sequence"/>
</dbReference>
<feature type="region of interest" description="Disordered" evidence="12">
    <location>
        <begin position="909"/>
        <end position="1171"/>
    </location>
</feature>
<feature type="compositionally biased region" description="Low complexity" evidence="12">
    <location>
        <begin position="935"/>
        <end position="958"/>
    </location>
</feature>
<reference evidence="15" key="1">
    <citation type="submission" date="2015-02" db="EMBL/GenBank/DDBJ databases">
        <title>Genome sequencing for Strongylocentrotus purpuratus.</title>
        <authorList>
            <person name="Murali S."/>
            <person name="Liu Y."/>
            <person name="Vee V."/>
            <person name="English A."/>
            <person name="Wang M."/>
            <person name="Skinner E."/>
            <person name="Han Y."/>
            <person name="Muzny D.M."/>
            <person name="Worley K.C."/>
            <person name="Gibbs R.A."/>
        </authorList>
    </citation>
    <scope>NUCLEOTIDE SEQUENCE</scope>
</reference>
<feature type="compositionally biased region" description="Polar residues" evidence="12">
    <location>
        <begin position="1036"/>
        <end position="1048"/>
    </location>
</feature>
<comment type="subcellular location">
    <subcellularLocation>
        <location evidence="1">Late endosome membrane</location>
        <topology evidence="1">Peripheral membrane protein</topology>
        <orientation evidence="1">Cytoplasmic side</orientation>
    </subcellularLocation>
</comment>
<dbReference type="GO" id="GO:0031902">
    <property type="term" value="C:late endosome membrane"/>
    <property type="evidence" value="ECO:0007669"/>
    <property type="project" value="UniProtKB-SubCell"/>
</dbReference>
<evidence type="ECO:0000256" key="11">
    <source>
        <dbReference type="SAM" id="Coils"/>
    </source>
</evidence>
<keyword evidence="3" id="KW-0813">Transport</keyword>
<dbReference type="GO" id="GO:0008270">
    <property type="term" value="F:zinc ion binding"/>
    <property type="evidence" value="ECO:0007669"/>
    <property type="project" value="UniProtKB-KW"/>
</dbReference>
<dbReference type="RefSeq" id="XP_030830840.1">
    <property type="nucleotide sequence ID" value="XM_030974980.1"/>
</dbReference>
<evidence type="ECO:0000256" key="4">
    <source>
        <dbReference type="ARBA" id="ARBA00022723"/>
    </source>
</evidence>
<dbReference type="InParanoid" id="A0A7M7N6P0"/>
<dbReference type="GO" id="GO:0006886">
    <property type="term" value="P:intracellular protein transport"/>
    <property type="evidence" value="ECO:0007669"/>
    <property type="project" value="UniProtKB-UniRule"/>
</dbReference>
<feature type="domain" description="RING-type" evidence="13">
    <location>
        <begin position="814"/>
        <end position="852"/>
    </location>
</feature>
<dbReference type="EnsemblMetazoa" id="XM_030974980">
    <property type="protein sequence ID" value="XP_030830840"/>
    <property type="gene ID" value="LOC594240"/>
</dbReference>
<keyword evidence="6" id="KW-0862">Zinc</keyword>
<keyword evidence="5 9" id="KW-0863">Zinc-finger</keyword>
<dbReference type="PANTHER" id="PTHR23323">
    <property type="entry name" value="VACUOLAR PROTEIN SORTING-ASSOCIATED PROTEIN"/>
    <property type="match status" value="1"/>
</dbReference>
<dbReference type="GO" id="GO:0006904">
    <property type="term" value="P:vesicle docking involved in exocytosis"/>
    <property type="evidence" value="ECO:0000318"/>
    <property type="project" value="GO_Central"/>
</dbReference>
<name>A0A7M7N6P0_STRPU</name>
<dbReference type="InterPro" id="IPR015943">
    <property type="entry name" value="WD40/YVTN_repeat-like_dom_sf"/>
</dbReference>
<dbReference type="SUPFAM" id="SSF50978">
    <property type="entry name" value="WD40 repeat-like"/>
    <property type="match status" value="1"/>
</dbReference>
<dbReference type="GeneID" id="594240"/>
<feature type="repeat" description="CHCR" evidence="10">
    <location>
        <begin position="569"/>
        <end position="728"/>
    </location>
</feature>
<dbReference type="PANTHER" id="PTHR23323:SF24">
    <property type="entry name" value="VACUOLAR PROTEIN SORTING-ASSOCIATED PROTEIN 11 HOMOLOG"/>
    <property type="match status" value="1"/>
</dbReference>
<dbReference type="GO" id="GO:0030897">
    <property type="term" value="C:HOPS complex"/>
    <property type="evidence" value="ECO:0000318"/>
    <property type="project" value="GO_Central"/>
</dbReference>
<dbReference type="FunFam" id="1.25.40.10:FF:000164">
    <property type="entry name" value="Vacuolar protein sorting-associated protein 11 homolog"/>
    <property type="match status" value="1"/>
</dbReference>
<dbReference type="AlphaFoldDB" id="A0A7M7N6P0"/>
<dbReference type="FunFam" id="3.30.40.10:FF:000258">
    <property type="entry name" value="Vacuolar protein sorting-associated protein 11 homolog"/>
    <property type="match status" value="1"/>
</dbReference>
<dbReference type="InterPro" id="IPR016024">
    <property type="entry name" value="ARM-type_fold"/>
</dbReference>
<comment type="similarity">
    <text evidence="2">Belongs to the VPS11 family.</text>
</comment>
<dbReference type="SUPFAM" id="SSF57850">
    <property type="entry name" value="RING/U-box"/>
    <property type="match status" value="1"/>
</dbReference>
<dbReference type="InterPro" id="IPR013083">
    <property type="entry name" value="Znf_RING/FYVE/PHD"/>
</dbReference>
<dbReference type="InterPro" id="IPR011990">
    <property type="entry name" value="TPR-like_helical_dom_sf"/>
</dbReference>
<dbReference type="Gene3D" id="2.130.10.10">
    <property type="entry name" value="YVTN repeat-like/Quinoprotein amine dehydrogenase"/>
    <property type="match status" value="1"/>
</dbReference>
<evidence type="ECO:0000256" key="5">
    <source>
        <dbReference type="ARBA" id="ARBA00022771"/>
    </source>
</evidence>
<dbReference type="InterPro" id="IPR057307">
    <property type="entry name" value="PEP5_VPS11_N"/>
</dbReference>
<evidence type="ECO:0000256" key="2">
    <source>
        <dbReference type="ARBA" id="ARBA00007070"/>
    </source>
</evidence>
<dbReference type="Gene3D" id="1.25.40.10">
    <property type="entry name" value="Tetratricopeptide repeat domain"/>
    <property type="match status" value="1"/>
</dbReference>
<evidence type="ECO:0000313" key="15">
    <source>
        <dbReference type="Proteomes" id="UP000007110"/>
    </source>
</evidence>
<feature type="repeat" description="CHCR" evidence="10">
    <location>
        <begin position="397"/>
        <end position="546"/>
    </location>
</feature>
<dbReference type="InterPro" id="IPR057308">
    <property type="entry name" value="CHCR_PEP5_VPS11"/>
</dbReference>
<dbReference type="GO" id="GO:0030674">
    <property type="term" value="F:protein-macromolecule adaptor activity"/>
    <property type="evidence" value="ECO:0000318"/>
    <property type="project" value="GO_Central"/>
</dbReference>
<dbReference type="PROSITE" id="PS50236">
    <property type="entry name" value="CHCR"/>
    <property type="match status" value="2"/>
</dbReference>
<evidence type="ECO:0000256" key="9">
    <source>
        <dbReference type="PROSITE-ProRule" id="PRU00175"/>
    </source>
</evidence>
<dbReference type="InterPro" id="IPR036322">
    <property type="entry name" value="WD40_repeat_dom_sf"/>
</dbReference>
<dbReference type="Gene3D" id="3.30.40.10">
    <property type="entry name" value="Zinc/RING finger domain, C3HC4 (zinc finger)"/>
    <property type="match status" value="1"/>
</dbReference>
<feature type="compositionally biased region" description="Polar residues" evidence="12">
    <location>
        <begin position="979"/>
        <end position="988"/>
    </location>
</feature>
<dbReference type="InterPro" id="IPR024763">
    <property type="entry name" value="VPS11_C"/>
</dbReference>
<sequence>MAFLQWRRFNFFDKEVVKYPDSTEIFAKLKDIDITASASGRGQVTLGDSEGNLLFLDRNLELDGFKAYELRVTHIHQLKQHNIIFTIGQDEAGTNPVIKVWNLDKRDKSNNPSCSRITRALPGSNATANVTAIAVSENLNMMAIGFQDGAVTLFKGDVTRDRHSKSPKVVHKGRMQVTGLAFRHTQRSNVLFISTENAVIACHIGAKDVRTETLDNHGCSSHCAVISDTTQDNQFVIGRNDAVYFYQPDGRGPCLAFEGRKTILHWFRGYLVVVTKDSKTIPRQIAGEGMSRMMDTVTVYDIQNKFIAYSAPVPEVLDIIQEWGSLYVLGGDRKLYQLQEKDTQTKLEMLFKKNLYVMAINLAKSQHYDYDGLIDIFTQYGDHLYSKGDHDGAIAQYKKTIGRLEPSYVIRKFLDAQRIHNLTAYLQELHKQSIANEDHTTLLLNCYTKLKDTNKLDEFIMTKDKDVDFDVETAMKVCRQAGYFKHALFLAEKHMQHDWYLKVQLEDIKDYQKALNYITTLEFNEAMDNIKKYGKILMTEVPKEATDFLKVLCTDYKPADRPLVDPSTLSGGMPPPIQRASVEEFIHIFVNNSAQLMEFLEHMIKVQTESSSQIYNTLLELYLHDMAHETEKRPRLELERKAMALLQTGETRYDIDQALVLCQMHSFQKGILYLYEKAQLYQQILHFHMEHDSYDQIIEDCKRYGNQDPNLWVQALSYFAAKEENCKPYIVEVLSQIDRRNLLPPLLVIQTLAHNSTATLSVIKDYIVRRLQQENDQIADDERLIKQYREETKKMKSQIEEMKTSAKMFQVSKCSVCNHPLELPSVHFLCQHSYHQHCFESYAENEQECPACLPENRKVLDIIKAQEQSKDLHEQFHRQLEKSQDGFSVVADYFGRGVFNKVTLLTDSFSSPSKSVTPVQRSQPSQPSRPPPPSAQQVRSAAAPPRPTPSAMSAAPRPQGGVSTQQPVKTKVTRAPTASMPSSRQQALPQRPSTPPTKRTPPPSQQPPPTRSMPPPTQATASRPIRTADPPKRVQTPAQQSQARSTPPTKEYNPFDEPSEPVKPASQQGRGTAAPVAPARRSYSGVKGSGQDAQPGRGSPSSTGGQQAAPRRPPTPPNPFGEETSSDGKNPFGEETSSDGKNPFGEETSSAGKNPFGDDIDEDDKNNPFFN</sequence>
<evidence type="ECO:0000259" key="13">
    <source>
        <dbReference type="PROSITE" id="PS50089"/>
    </source>
</evidence>
<dbReference type="GO" id="GO:0007032">
    <property type="term" value="P:endosome organization"/>
    <property type="evidence" value="ECO:0000318"/>
    <property type="project" value="GO_Central"/>
</dbReference>
<keyword evidence="11" id="KW-0175">Coiled coil</keyword>